<dbReference type="PRINTS" id="PR01270">
    <property type="entry name" value="HDASUPER"/>
</dbReference>
<dbReference type="GO" id="GO:0004407">
    <property type="term" value="F:histone deacetylase activity"/>
    <property type="evidence" value="ECO:0007669"/>
    <property type="project" value="InterPro"/>
</dbReference>
<comment type="caution">
    <text evidence="3">The sequence shown here is derived from an EMBL/GenBank/DDBJ whole genome shotgun (WGS) entry which is preliminary data.</text>
</comment>
<dbReference type="Pfam" id="PF00850">
    <property type="entry name" value="Hist_deacetyl"/>
    <property type="match status" value="1"/>
</dbReference>
<dbReference type="GO" id="GO:0040029">
    <property type="term" value="P:epigenetic regulation of gene expression"/>
    <property type="evidence" value="ECO:0007669"/>
    <property type="project" value="TreeGrafter"/>
</dbReference>
<accession>I0YVN5</accession>
<dbReference type="SUPFAM" id="SSF52768">
    <property type="entry name" value="Arginase/deacetylase"/>
    <property type="match status" value="1"/>
</dbReference>
<dbReference type="RefSeq" id="XP_005646998.1">
    <property type="nucleotide sequence ID" value="XM_005646941.1"/>
</dbReference>
<dbReference type="EMBL" id="AGSI01000010">
    <property type="protein sequence ID" value="EIE22454.1"/>
    <property type="molecule type" value="Genomic_DNA"/>
</dbReference>
<dbReference type="OrthoDB" id="437693at2759"/>
<proteinExistence type="predicted"/>
<dbReference type="STRING" id="574566.I0YVN5"/>
<protein>
    <submittedName>
        <fullName evidence="3">Arginase/deacetylase</fullName>
    </submittedName>
</protein>
<evidence type="ECO:0000259" key="2">
    <source>
        <dbReference type="Pfam" id="PF00850"/>
    </source>
</evidence>
<organism evidence="3 4">
    <name type="scientific">Coccomyxa subellipsoidea (strain C-169)</name>
    <name type="common">Green microalga</name>
    <dbReference type="NCBI Taxonomy" id="574566"/>
    <lineage>
        <taxon>Eukaryota</taxon>
        <taxon>Viridiplantae</taxon>
        <taxon>Chlorophyta</taxon>
        <taxon>core chlorophytes</taxon>
        <taxon>Trebouxiophyceae</taxon>
        <taxon>Trebouxiophyceae incertae sedis</taxon>
        <taxon>Coccomyxaceae</taxon>
        <taxon>Coccomyxa</taxon>
        <taxon>Coccomyxa subellipsoidea</taxon>
    </lineage>
</organism>
<evidence type="ECO:0000313" key="4">
    <source>
        <dbReference type="Proteomes" id="UP000007264"/>
    </source>
</evidence>
<dbReference type="Proteomes" id="UP000007264">
    <property type="component" value="Unassembled WGS sequence"/>
</dbReference>
<dbReference type="eggNOG" id="KOG1344">
    <property type="taxonomic scope" value="Eukaryota"/>
</dbReference>
<feature type="domain" description="Histone deacetylase" evidence="2">
    <location>
        <begin position="14"/>
        <end position="205"/>
    </location>
</feature>
<dbReference type="InterPro" id="IPR023696">
    <property type="entry name" value="Ureohydrolase_dom_sf"/>
</dbReference>
<reference evidence="3 4" key="1">
    <citation type="journal article" date="2012" name="Genome Biol.">
        <title>The genome of the polar eukaryotic microalga coccomyxa subellipsoidea reveals traits of cold adaptation.</title>
        <authorList>
            <person name="Blanc G."/>
            <person name="Agarkova I."/>
            <person name="Grimwood J."/>
            <person name="Kuo A."/>
            <person name="Brueggeman A."/>
            <person name="Dunigan D."/>
            <person name="Gurnon J."/>
            <person name="Ladunga I."/>
            <person name="Lindquist E."/>
            <person name="Lucas S."/>
            <person name="Pangilinan J."/>
            <person name="Proschold T."/>
            <person name="Salamov A."/>
            <person name="Schmutz J."/>
            <person name="Weeks D."/>
            <person name="Yamada T."/>
            <person name="Claverie J.M."/>
            <person name="Grigoriev I."/>
            <person name="Van Etten J."/>
            <person name="Lomsadze A."/>
            <person name="Borodovsky M."/>
        </authorList>
    </citation>
    <scope>NUCLEOTIDE SEQUENCE [LARGE SCALE GENOMIC DNA]</scope>
    <source>
        <strain evidence="3 4">C-169</strain>
    </source>
</reference>
<dbReference type="InterPro" id="IPR023801">
    <property type="entry name" value="His_deacetylse_dom"/>
</dbReference>
<name>I0YVN5_COCSC</name>
<dbReference type="GeneID" id="17040440"/>
<dbReference type="CDD" id="cd09993">
    <property type="entry name" value="HDAC_classIV"/>
    <property type="match status" value="1"/>
</dbReference>
<gene>
    <name evidence="3" type="ORF">COCSUDRAFT_37071</name>
</gene>
<dbReference type="InterPro" id="IPR037138">
    <property type="entry name" value="His_deacetylse_dom_sf"/>
</dbReference>
<evidence type="ECO:0000313" key="3">
    <source>
        <dbReference type="EMBL" id="EIE22454.1"/>
    </source>
</evidence>
<dbReference type="InterPro" id="IPR000286">
    <property type="entry name" value="HDACs"/>
</dbReference>
<dbReference type="AlphaFoldDB" id="I0YVN5"/>
<dbReference type="PANTHER" id="PTHR10625:SF19">
    <property type="entry name" value="HISTONE DEACETYLASE 12"/>
    <property type="match status" value="1"/>
</dbReference>
<keyword evidence="4" id="KW-1185">Reference proteome</keyword>
<evidence type="ECO:0000256" key="1">
    <source>
        <dbReference type="ARBA" id="ARBA00022801"/>
    </source>
</evidence>
<keyword evidence="1" id="KW-0378">Hydrolase</keyword>
<dbReference type="InterPro" id="IPR044150">
    <property type="entry name" value="HDAC_classIV"/>
</dbReference>
<sequence>MVHPVVYHPDFKISPLKDGHSSTYVDAFIAGTISAEKMRQIGLPWSEELVKRTLIGTGSALLAARLALQYGVAVMCNGGTHHAHADHGTGWCIFNDLACAARAAQRDAGVEKVLFVDLDVHQGDGTAAIFQRDPSVFTFSMHCEAQSFPSPLQTSDEDIALPAGTSDGEYLEVLQETLPRLLSRENPDLVLYNAGVDTRASRQRDRLVFASCADASVPVACAIGGGYQEDHLSIVERHVLLHRAAREAMPKYSPLVLADLRSMQLTDPKKDQTEEE</sequence>
<dbReference type="PANTHER" id="PTHR10625">
    <property type="entry name" value="HISTONE DEACETYLASE HDAC1-RELATED"/>
    <property type="match status" value="1"/>
</dbReference>
<dbReference type="KEGG" id="csl:COCSUDRAFT_37071"/>
<dbReference type="Gene3D" id="3.40.800.20">
    <property type="entry name" value="Histone deacetylase domain"/>
    <property type="match status" value="1"/>
</dbReference>
<dbReference type="GO" id="GO:0016787">
    <property type="term" value="F:hydrolase activity"/>
    <property type="evidence" value="ECO:0007669"/>
    <property type="project" value="UniProtKB-KW"/>
</dbReference>